<dbReference type="AlphaFoldDB" id="A0A7G7ILY8"/>
<dbReference type="RefSeq" id="WP_010736824.1">
    <property type="nucleotide sequence ID" value="NZ_AP027299.1"/>
</dbReference>
<protein>
    <submittedName>
        <fullName evidence="1">Uncharacterized protein</fullName>
    </submittedName>
</protein>
<dbReference type="EMBL" id="CABEEP010000001">
    <property type="protein sequence ID" value="VTQ58459.1"/>
    <property type="molecule type" value="Genomic_DNA"/>
</dbReference>
<comment type="caution">
    <text evidence="1">The sequence shown here is derived from an EMBL/GenBank/DDBJ whole genome shotgun (WGS) entry which is preliminary data.</text>
</comment>
<evidence type="ECO:0000313" key="1">
    <source>
        <dbReference type="EMBL" id="VTQ58459.1"/>
    </source>
</evidence>
<gene>
    <name evidence="1" type="ORF">NCTC12204_00127</name>
</gene>
<organism evidence="1 2">
    <name type="scientific">Enterococcus hirae</name>
    <dbReference type="NCBI Taxonomy" id="1354"/>
    <lineage>
        <taxon>Bacteria</taxon>
        <taxon>Bacillati</taxon>
        <taxon>Bacillota</taxon>
        <taxon>Bacilli</taxon>
        <taxon>Lactobacillales</taxon>
        <taxon>Enterococcaceae</taxon>
        <taxon>Enterococcus</taxon>
    </lineage>
</organism>
<proteinExistence type="predicted"/>
<dbReference type="Proteomes" id="UP000352698">
    <property type="component" value="Unassembled WGS sequence"/>
</dbReference>
<accession>A0A7G7ILY8</accession>
<evidence type="ECO:0000313" key="2">
    <source>
        <dbReference type="Proteomes" id="UP000352698"/>
    </source>
</evidence>
<sequence length="378" mass="44567">MPYETELQRHLDIFALSLSLKKNNRWSPEDDKVNYPLLFSIYIKMIQQDEQEFFVRKQDKLKMIQSLNRSKDFYSFTRHTQLFHTLKRMISNDPRDFILLPLSYSIKKNKKSGHVSGALIYKETKNYRIILVDKRKHLSNSSVNMVKIPSEKMAPLCKELFAQRDHPKLETCYDILYRIIDHSSSNSFSSLDYTMHEQKEGNCVVKEIEATAKTALLHCRHNLLASQGKKKLKWSDVPESTLEMQKRFLTVIKSKYIKSPLPDYFFEIYKLRKRANDEHSPLTMTEKNRIHEIYKKIFADHPEIQEIFKETPSSNLSKVEKPIQLNKAIIADPKMGKYPKAGNTKNMINIFEKITDEKNRIANGLRTEKRTPKDEFIR</sequence>
<name>A0A7G7ILY8_ENTHR</name>
<reference evidence="1 2" key="1">
    <citation type="submission" date="2019-05" db="EMBL/GenBank/DDBJ databases">
        <authorList>
            <consortium name="Pathogen Informatics"/>
        </authorList>
    </citation>
    <scope>NUCLEOTIDE SEQUENCE [LARGE SCALE GENOMIC DNA]</scope>
    <source>
        <strain evidence="1 2">NCTC12204</strain>
    </source>
</reference>